<feature type="compositionally biased region" description="Basic and acidic residues" evidence="1">
    <location>
        <begin position="22"/>
        <end position="32"/>
    </location>
</feature>
<feature type="region of interest" description="Disordered" evidence="1">
    <location>
        <begin position="21"/>
        <end position="63"/>
    </location>
</feature>
<dbReference type="AlphaFoldDB" id="B9FRY8"/>
<feature type="compositionally biased region" description="Polar residues" evidence="1">
    <location>
        <begin position="35"/>
        <end position="63"/>
    </location>
</feature>
<reference evidence="2" key="1">
    <citation type="journal article" date="2005" name="PLoS Biol.">
        <title>The genomes of Oryza sativa: a history of duplications.</title>
        <authorList>
            <person name="Yu J."/>
            <person name="Wang J."/>
            <person name="Lin W."/>
            <person name="Li S."/>
            <person name="Li H."/>
            <person name="Zhou J."/>
            <person name="Ni P."/>
            <person name="Dong W."/>
            <person name="Hu S."/>
            <person name="Zeng C."/>
            <person name="Zhang J."/>
            <person name="Zhang Y."/>
            <person name="Li R."/>
            <person name="Xu Z."/>
            <person name="Li S."/>
            <person name="Li X."/>
            <person name="Zheng H."/>
            <person name="Cong L."/>
            <person name="Lin L."/>
            <person name="Yin J."/>
            <person name="Geng J."/>
            <person name="Li G."/>
            <person name="Shi J."/>
            <person name="Liu J."/>
            <person name="Lv H."/>
            <person name="Li J."/>
            <person name="Wang J."/>
            <person name="Deng Y."/>
            <person name="Ran L."/>
            <person name="Shi X."/>
            <person name="Wang X."/>
            <person name="Wu Q."/>
            <person name="Li C."/>
            <person name="Ren X."/>
            <person name="Wang J."/>
            <person name="Wang X."/>
            <person name="Li D."/>
            <person name="Liu D."/>
            <person name="Zhang X."/>
            <person name="Ji Z."/>
            <person name="Zhao W."/>
            <person name="Sun Y."/>
            <person name="Zhang Z."/>
            <person name="Bao J."/>
            <person name="Han Y."/>
            <person name="Dong L."/>
            <person name="Ji J."/>
            <person name="Chen P."/>
            <person name="Wu S."/>
            <person name="Liu J."/>
            <person name="Xiao Y."/>
            <person name="Bu D."/>
            <person name="Tan J."/>
            <person name="Yang L."/>
            <person name="Ye C."/>
            <person name="Zhang J."/>
            <person name="Xu J."/>
            <person name="Zhou Y."/>
            <person name="Yu Y."/>
            <person name="Zhang B."/>
            <person name="Zhuang S."/>
            <person name="Wei H."/>
            <person name="Liu B."/>
            <person name="Lei M."/>
            <person name="Yu H."/>
            <person name="Li Y."/>
            <person name="Xu H."/>
            <person name="Wei S."/>
            <person name="He X."/>
            <person name="Fang L."/>
            <person name="Zhang Z."/>
            <person name="Zhang Y."/>
            <person name="Huang X."/>
            <person name="Su Z."/>
            <person name="Tong W."/>
            <person name="Li J."/>
            <person name="Tong Z."/>
            <person name="Li S."/>
            <person name="Ye J."/>
            <person name="Wang L."/>
            <person name="Fang L."/>
            <person name="Lei T."/>
            <person name="Chen C."/>
            <person name="Chen H."/>
            <person name="Xu Z."/>
            <person name="Li H."/>
            <person name="Huang H."/>
            <person name="Zhang F."/>
            <person name="Xu H."/>
            <person name="Li N."/>
            <person name="Zhao C."/>
            <person name="Li S."/>
            <person name="Dong L."/>
            <person name="Huang Y."/>
            <person name="Li L."/>
            <person name="Xi Y."/>
            <person name="Qi Q."/>
            <person name="Li W."/>
            <person name="Zhang B."/>
            <person name="Hu W."/>
            <person name="Zhang Y."/>
            <person name="Tian X."/>
            <person name="Jiao Y."/>
            <person name="Liang X."/>
            <person name="Jin J."/>
            <person name="Gao L."/>
            <person name="Zheng W."/>
            <person name="Hao B."/>
            <person name="Liu S."/>
            <person name="Wang W."/>
            <person name="Yuan L."/>
            <person name="Cao M."/>
            <person name="McDermott J."/>
            <person name="Samudrala R."/>
            <person name="Wang J."/>
            <person name="Wong G.K."/>
            <person name="Yang H."/>
        </authorList>
    </citation>
    <scope>NUCLEOTIDE SEQUENCE [LARGE SCALE GENOMIC DNA]</scope>
</reference>
<feature type="compositionally biased region" description="Low complexity" evidence="1">
    <location>
        <begin position="115"/>
        <end position="126"/>
    </location>
</feature>
<feature type="region of interest" description="Disordered" evidence="1">
    <location>
        <begin position="102"/>
        <end position="126"/>
    </location>
</feature>
<reference evidence="2" key="2">
    <citation type="submission" date="2008-12" db="EMBL/GenBank/DDBJ databases">
        <title>Improved gene annotation of the rice (Oryza sativa) genomes.</title>
        <authorList>
            <person name="Wang J."/>
            <person name="Li R."/>
            <person name="Fan W."/>
            <person name="Huang Q."/>
            <person name="Zhang J."/>
            <person name="Zhou Y."/>
            <person name="Hu Y."/>
            <person name="Zi S."/>
            <person name="Li J."/>
            <person name="Ni P."/>
            <person name="Zheng H."/>
            <person name="Zhang Y."/>
            <person name="Zhao M."/>
            <person name="Hao Q."/>
            <person name="McDermott J."/>
            <person name="Samudrala R."/>
            <person name="Kristiansen K."/>
            <person name="Wong G.K.-S."/>
        </authorList>
    </citation>
    <scope>NUCLEOTIDE SEQUENCE</scope>
</reference>
<dbReference type="Proteomes" id="UP000007752">
    <property type="component" value="Chromosome 6"/>
</dbReference>
<gene>
    <name evidence="2" type="ORF">OsJ_20432</name>
</gene>
<accession>B9FRY8</accession>
<evidence type="ECO:0000313" key="2">
    <source>
        <dbReference type="EMBL" id="EEE65249.1"/>
    </source>
</evidence>
<protein>
    <submittedName>
        <fullName evidence="2">Uncharacterized protein</fullName>
    </submittedName>
</protein>
<proteinExistence type="predicted"/>
<sequence length="126" mass="13976">MPMRARTMYTYHGELAVQGCRPTEEPHGEQRDGTMYTSTRNSGHISGSQGEQNIAVHQNSAPPSEYTTCDFCSMIRNYIVPVANLQPLDGYPDKLMLQDHYIATDSPEVNEGSEESNTSETSLEAC</sequence>
<organism evidence="2">
    <name type="scientific">Oryza sativa subsp. japonica</name>
    <name type="common">Rice</name>
    <dbReference type="NCBI Taxonomy" id="39947"/>
    <lineage>
        <taxon>Eukaryota</taxon>
        <taxon>Viridiplantae</taxon>
        <taxon>Streptophyta</taxon>
        <taxon>Embryophyta</taxon>
        <taxon>Tracheophyta</taxon>
        <taxon>Spermatophyta</taxon>
        <taxon>Magnoliopsida</taxon>
        <taxon>Liliopsida</taxon>
        <taxon>Poales</taxon>
        <taxon>Poaceae</taxon>
        <taxon>BOP clade</taxon>
        <taxon>Oryzoideae</taxon>
        <taxon>Oryzeae</taxon>
        <taxon>Oryzinae</taxon>
        <taxon>Oryza</taxon>
        <taxon>Oryza sativa</taxon>
    </lineage>
</organism>
<evidence type="ECO:0000256" key="1">
    <source>
        <dbReference type="SAM" id="MobiDB-lite"/>
    </source>
</evidence>
<name>B9FRY8_ORYSJ</name>
<dbReference type="EMBL" id="CM000143">
    <property type="protein sequence ID" value="EEE65249.1"/>
    <property type="molecule type" value="Genomic_DNA"/>
</dbReference>